<protein>
    <recommendedName>
        <fullName evidence="4">Reverse transcriptase domain-containing protein</fullName>
    </recommendedName>
</protein>
<dbReference type="Proteomes" id="UP000784294">
    <property type="component" value="Unassembled WGS sequence"/>
</dbReference>
<dbReference type="OrthoDB" id="6257278at2759"/>
<comment type="caution">
    <text evidence="2">The sequence shown here is derived from an EMBL/GenBank/DDBJ whole genome shotgun (WGS) entry which is preliminary data.</text>
</comment>
<evidence type="ECO:0008006" key="4">
    <source>
        <dbReference type="Google" id="ProtNLM"/>
    </source>
</evidence>
<dbReference type="AlphaFoldDB" id="A0A448XGN3"/>
<name>A0A448XGN3_9PLAT</name>
<proteinExistence type="predicted"/>
<evidence type="ECO:0000313" key="2">
    <source>
        <dbReference type="EMBL" id="VEL36369.1"/>
    </source>
</evidence>
<dbReference type="EMBL" id="CAAALY010252071">
    <property type="protein sequence ID" value="VEL36369.1"/>
    <property type="molecule type" value="Genomic_DNA"/>
</dbReference>
<reference evidence="2" key="1">
    <citation type="submission" date="2018-11" db="EMBL/GenBank/DDBJ databases">
        <authorList>
            <consortium name="Pathogen Informatics"/>
        </authorList>
    </citation>
    <scope>NUCLEOTIDE SEQUENCE</scope>
</reference>
<sequence length="312" mass="35147">MRSPLSPLWANVNMNKIEDSFKMAPLQPTVLMRYLDDDFAIWSHGREKLRDFLQFVNQINAVTKEVLIRDNTQRPVPPQLQAKDRNNEEHDHPKATFSGCGIWGEELGKLTGPFLGTGYPSETLKASSFGEFGNAHFFNYASIGPYFRLFPLTGPVLLQTCRNLLIGCQFGVRVLVLEARGSNKVRMTKLQHLQVPCCRNSCDLQHFCQSTDLQMSKKGRFSSSPQPERFPPSKTDEQASSTNRYRSTVRDALLPPMHSLPVGLSQNNIATNVATISCCTTLSCPLRQLVNTQSPWRPTIAAALSWDNFKER</sequence>
<feature type="region of interest" description="Disordered" evidence="1">
    <location>
        <begin position="73"/>
        <end position="92"/>
    </location>
</feature>
<evidence type="ECO:0000256" key="1">
    <source>
        <dbReference type="SAM" id="MobiDB-lite"/>
    </source>
</evidence>
<gene>
    <name evidence="2" type="ORF">PXEA_LOCUS29809</name>
</gene>
<organism evidence="2 3">
    <name type="scientific">Protopolystoma xenopodis</name>
    <dbReference type="NCBI Taxonomy" id="117903"/>
    <lineage>
        <taxon>Eukaryota</taxon>
        <taxon>Metazoa</taxon>
        <taxon>Spiralia</taxon>
        <taxon>Lophotrochozoa</taxon>
        <taxon>Platyhelminthes</taxon>
        <taxon>Monogenea</taxon>
        <taxon>Polyopisthocotylea</taxon>
        <taxon>Polystomatidea</taxon>
        <taxon>Polystomatidae</taxon>
        <taxon>Protopolystoma</taxon>
    </lineage>
</organism>
<feature type="compositionally biased region" description="Basic and acidic residues" evidence="1">
    <location>
        <begin position="82"/>
        <end position="92"/>
    </location>
</feature>
<accession>A0A448XGN3</accession>
<feature type="region of interest" description="Disordered" evidence="1">
    <location>
        <begin position="218"/>
        <end position="245"/>
    </location>
</feature>
<keyword evidence="3" id="KW-1185">Reference proteome</keyword>
<evidence type="ECO:0000313" key="3">
    <source>
        <dbReference type="Proteomes" id="UP000784294"/>
    </source>
</evidence>